<dbReference type="STRING" id="384616.Pisl_0622"/>
<proteinExistence type="predicted"/>
<dbReference type="Pfam" id="PF01402">
    <property type="entry name" value="RHH_1"/>
    <property type="match status" value="1"/>
</dbReference>
<dbReference type="KEGG" id="pis:Pisl_0622"/>
<dbReference type="InterPro" id="IPR002145">
    <property type="entry name" value="CopG"/>
</dbReference>
<dbReference type="AlphaFoldDB" id="A1RS68"/>
<dbReference type="RefSeq" id="WP_011762376.1">
    <property type="nucleotide sequence ID" value="NC_008701.1"/>
</dbReference>
<feature type="domain" description="Ribbon-helix-helix protein CopG" evidence="1">
    <location>
        <begin position="25"/>
        <end position="61"/>
    </location>
</feature>
<dbReference type="HOGENOM" id="CLU_1590949_0_0_2"/>
<dbReference type="GO" id="GO:0006355">
    <property type="term" value="P:regulation of DNA-templated transcription"/>
    <property type="evidence" value="ECO:0007669"/>
    <property type="project" value="InterPro"/>
</dbReference>
<dbReference type="GO" id="GO:0003677">
    <property type="term" value="F:DNA binding"/>
    <property type="evidence" value="ECO:0007669"/>
    <property type="project" value="UniProtKB-KW"/>
</dbReference>
<sequence length="169" mass="19255">MSIPIREFDLTYNDLFRAPDKEGAVVSVRVHRKVKRVLEELAKREGLDGVSELVRYLIAGYLMGKYNIEKPREKVIVEPIVLTINVQKNSSKTIDDVELDIAAEKIVAIIRDVEDYLRKVKAGIVPRNPEVAMRLHEKLANALKTAKKLGMEEEYMKLIKLKAQLSAIE</sequence>
<organism evidence="2 3">
    <name type="scientific">Pyrobaculum islandicum (strain DSM 4184 / JCM 9189 / GEO3)</name>
    <dbReference type="NCBI Taxonomy" id="384616"/>
    <lineage>
        <taxon>Archaea</taxon>
        <taxon>Thermoproteota</taxon>
        <taxon>Thermoprotei</taxon>
        <taxon>Thermoproteales</taxon>
        <taxon>Thermoproteaceae</taxon>
        <taxon>Pyrobaculum</taxon>
    </lineage>
</organism>
<dbReference type="OrthoDB" id="24300at2157"/>
<evidence type="ECO:0000313" key="2">
    <source>
        <dbReference type="EMBL" id="ABL87800.1"/>
    </source>
</evidence>
<evidence type="ECO:0000313" key="3">
    <source>
        <dbReference type="Proteomes" id="UP000002595"/>
    </source>
</evidence>
<evidence type="ECO:0000259" key="1">
    <source>
        <dbReference type="Pfam" id="PF01402"/>
    </source>
</evidence>
<gene>
    <name evidence="2" type="ordered locus">Pisl_0622</name>
</gene>
<dbReference type="eggNOG" id="arCOG05596">
    <property type="taxonomic scope" value="Archaea"/>
</dbReference>
<keyword evidence="3" id="KW-1185">Reference proteome</keyword>
<reference evidence="2" key="1">
    <citation type="submission" date="2006-12" db="EMBL/GenBank/DDBJ databases">
        <title>Complete sequence of Pyrobaculum islandicum DSM 4184.</title>
        <authorList>
            <person name="Copeland A."/>
            <person name="Lucas S."/>
            <person name="Lapidus A."/>
            <person name="Barry K."/>
            <person name="Detter J.C."/>
            <person name="Glavina del Rio T."/>
            <person name="Dalin E."/>
            <person name="Tice H."/>
            <person name="Pitluck S."/>
            <person name="Meincke L."/>
            <person name="Brettin T."/>
            <person name="Bruce D."/>
            <person name="Han C."/>
            <person name="Tapia R."/>
            <person name="Gilna P."/>
            <person name="Schmutz J."/>
            <person name="Larimer F."/>
            <person name="Land M."/>
            <person name="Hauser L."/>
            <person name="Kyrpides N."/>
            <person name="Mikhailova N."/>
            <person name="Cozen A.E."/>
            <person name="Fitz-Gibbon S.T."/>
            <person name="House C.H."/>
            <person name="Saltikov C."/>
            <person name="Lowe T."/>
            <person name="Richardson P."/>
        </authorList>
    </citation>
    <scope>NUCLEOTIDE SEQUENCE [LARGE SCALE GENOMIC DNA]</scope>
    <source>
        <strain evidence="2">DSM 4184</strain>
    </source>
</reference>
<dbReference type="GeneID" id="4616657"/>
<protein>
    <submittedName>
        <fullName evidence="2">CopG domain protein DNA-binding domain protein</fullName>
    </submittedName>
</protein>
<accession>A1RS68</accession>
<keyword evidence="2" id="KW-0238">DNA-binding</keyword>
<dbReference type="Proteomes" id="UP000002595">
    <property type="component" value="Chromosome"/>
</dbReference>
<dbReference type="EMBL" id="CP000504">
    <property type="protein sequence ID" value="ABL87800.1"/>
    <property type="molecule type" value="Genomic_DNA"/>
</dbReference>
<name>A1RS68_PYRIL</name>